<dbReference type="KEGG" id="bsto:C0V70_03375"/>
<dbReference type="RefSeq" id="WP_102242459.1">
    <property type="nucleotide sequence ID" value="NZ_CP025704.1"/>
</dbReference>
<reference evidence="1 2" key="1">
    <citation type="submission" date="2018-01" db="EMBL/GenBank/DDBJ databases">
        <title>Complete genome sequence of Bacteriovorax stolpii DSM12778.</title>
        <authorList>
            <person name="Tang B."/>
            <person name="Chang J."/>
        </authorList>
    </citation>
    <scope>NUCLEOTIDE SEQUENCE [LARGE SCALE GENOMIC DNA]</scope>
    <source>
        <strain evidence="1 2">DSM 12778</strain>
    </source>
</reference>
<protein>
    <submittedName>
        <fullName evidence="1">Uncharacterized protein</fullName>
    </submittedName>
</protein>
<sequence length="335" mass="37645">MTKVEQTSQIFDQQASVPKLLFLAIMTIALCSFGPMSIFASVPLAIAFLLYGRLIGFGLGAFSMALLWGLSLTVKGFPPALVGYYGSAFLYALVTAEIVLRNINPVKGLIYMGLILVIISGSLVVAYDRLSPTGLKSEISQYVSSVLSQLKKSKQESSEVSGDEERAFDDFVNKPEALTNDIYSSLPLIVFCVSYFGLWVSLYVTLRNAIVWRYKAVYKYSLRDLTYFKAPEFFVYPLILSLVLWLGADYGLPKESEVIGRNLLYCLGVFYLFQGFGVYNDFLKFLRIGGFIKTLFIAFTFLLASKFLAILGIFDLWFDFRRFFTNSKKDEGDTI</sequence>
<dbReference type="EMBL" id="CP025704">
    <property type="protein sequence ID" value="AUN97164.1"/>
    <property type="molecule type" value="Genomic_DNA"/>
</dbReference>
<dbReference type="Pfam" id="PF09991">
    <property type="entry name" value="DUF2232"/>
    <property type="match status" value="1"/>
</dbReference>
<evidence type="ECO:0000313" key="1">
    <source>
        <dbReference type="EMBL" id="AUN97164.1"/>
    </source>
</evidence>
<organism evidence="1 2">
    <name type="scientific">Bacteriovorax stolpii</name>
    <name type="common">Bdellovibrio stolpii</name>
    <dbReference type="NCBI Taxonomy" id="960"/>
    <lineage>
        <taxon>Bacteria</taxon>
        <taxon>Pseudomonadati</taxon>
        <taxon>Bdellovibrionota</taxon>
        <taxon>Bacteriovoracia</taxon>
        <taxon>Bacteriovoracales</taxon>
        <taxon>Bacteriovoracaceae</taxon>
        <taxon>Bacteriovorax</taxon>
    </lineage>
</organism>
<dbReference type="AlphaFoldDB" id="A0A2K9NQY9"/>
<accession>A0A2K9NQY9</accession>
<proteinExistence type="predicted"/>
<gene>
    <name evidence="1" type="ORF">C0V70_03375</name>
</gene>
<dbReference type="Proteomes" id="UP000235584">
    <property type="component" value="Chromosome"/>
</dbReference>
<keyword evidence="2" id="KW-1185">Reference proteome</keyword>
<dbReference type="InterPro" id="IPR018710">
    <property type="entry name" value="DUF2232"/>
</dbReference>
<evidence type="ECO:0000313" key="2">
    <source>
        <dbReference type="Proteomes" id="UP000235584"/>
    </source>
</evidence>
<name>A0A2K9NQY9_BACTC</name>